<dbReference type="InterPro" id="IPR000639">
    <property type="entry name" value="Epox_hydrolase-like"/>
</dbReference>
<evidence type="ECO:0000256" key="1">
    <source>
        <dbReference type="ARBA" id="ARBA00022801"/>
    </source>
</evidence>
<dbReference type="SUPFAM" id="SSF53474">
    <property type="entry name" value="alpha/beta-Hydrolases"/>
    <property type="match status" value="1"/>
</dbReference>
<sequence length="334" mass="37607">MDALQKKSIISSRGFTYTYYVSNPAEATKTTPPLFLQHGFPDDSHLWQDVVAKLPGYRVIVPDMLGYAGSSKPTDPSAYEYSAHTKDLTEILDAESVDKVISVGHDWGSIIAQRLYLHHPERVAGVVLLNVAYTLPSQKPFDLPATNAYLEKVYGYPLLAYQEFIISDEGPAILKAHADRVFDGMHGAPRNWMRDLLCQRGSFKKWLLNEDGDWNVEPRDYAKNPELRKKYIERFQRDGFEGPACYYKSTANNVQHKVEKTIPEERQIIKVPVLYIGCLQDAVCRPEALIPAKQGGFLPDLEETTLDCAHWSPLEAPGPVASAIDNFLTKKFST</sequence>
<evidence type="ECO:0000313" key="5">
    <source>
        <dbReference type="Proteomes" id="UP000758603"/>
    </source>
</evidence>
<gene>
    <name evidence="4" type="ORF">BKA67DRAFT_536545</name>
</gene>
<dbReference type="InterPro" id="IPR029058">
    <property type="entry name" value="AB_hydrolase_fold"/>
</dbReference>
<dbReference type="EMBL" id="JAGPXC010000005">
    <property type="protein sequence ID" value="KAH6652832.1"/>
    <property type="molecule type" value="Genomic_DNA"/>
</dbReference>
<dbReference type="PRINTS" id="PR00412">
    <property type="entry name" value="EPOXHYDRLASE"/>
</dbReference>
<accession>A0A9P8ZWC7</accession>
<dbReference type="Proteomes" id="UP000758603">
    <property type="component" value="Unassembled WGS sequence"/>
</dbReference>
<name>A0A9P8ZWC7_9PEZI</name>
<dbReference type="InterPro" id="IPR000073">
    <property type="entry name" value="AB_hydrolase_1"/>
</dbReference>
<proteinExistence type="inferred from homology"/>
<protein>
    <submittedName>
        <fullName evidence="4">Epoxide hydrolase</fullName>
    </submittedName>
</protein>
<reference evidence="4" key="1">
    <citation type="journal article" date="2021" name="Nat. Commun.">
        <title>Genetic determinants of endophytism in the Arabidopsis root mycobiome.</title>
        <authorList>
            <person name="Mesny F."/>
            <person name="Miyauchi S."/>
            <person name="Thiergart T."/>
            <person name="Pickel B."/>
            <person name="Atanasova L."/>
            <person name="Karlsson M."/>
            <person name="Huettel B."/>
            <person name="Barry K.W."/>
            <person name="Haridas S."/>
            <person name="Chen C."/>
            <person name="Bauer D."/>
            <person name="Andreopoulos W."/>
            <person name="Pangilinan J."/>
            <person name="LaButti K."/>
            <person name="Riley R."/>
            <person name="Lipzen A."/>
            <person name="Clum A."/>
            <person name="Drula E."/>
            <person name="Henrissat B."/>
            <person name="Kohler A."/>
            <person name="Grigoriev I.V."/>
            <person name="Martin F.M."/>
            <person name="Hacquard S."/>
        </authorList>
    </citation>
    <scope>NUCLEOTIDE SEQUENCE</scope>
    <source>
        <strain evidence="4">MPI-SDFR-AT-0073</strain>
    </source>
</reference>
<feature type="domain" description="AB hydrolase-1" evidence="3">
    <location>
        <begin position="32"/>
        <end position="138"/>
    </location>
</feature>
<comment type="caution">
    <text evidence="4">The sequence shown here is derived from an EMBL/GenBank/DDBJ whole genome shotgun (WGS) entry which is preliminary data.</text>
</comment>
<dbReference type="GeneID" id="70129066"/>
<keyword evidence="5" id="KW-1185">Reference proteome</keyword>
<dbReference type="Gene3D" id="3.40.50.1820">
    <property type="entry name" value="alpha/beta hydrolase"/>
    <property type="match status" value="1"/>
</dbReference>
<organism evidence="4 5">
    <name type="scientific">Truncatella angustata</name>
    <dbReference type="NCBI Taxonomy" id="152316"/>
    <lineage>
        <taxon>Eukaryota</taxon>
        <taxon>Fungi</taxon>
        <taxon>Dikarya</taxon>
        <taxon>Ascomycota</taxon>
        <taxon>Pezizomycotina</taxon>
        <taxon>Sordariomycetes</taxon>
        <taxon>Xylariomycetidae</taxon>
        <taxon>Amphisphaeriales</taxon>
        <taxon>Sporocadaceae</taxon>
        <taxon>Truncatella</taxon>
    </lineage>
</organism>
<dbReference type="OrthoDB" id="408373at2759"/>
<evidence type="ECO:0000256" key="2">
    <source>
        <dbReference type="ARBA" id="ARBA00038334"/>
    </source>
</evidence>
<dbReference type="RefSeq" id="XP_045957109.1">
    <property type="nucleotide sequence ID" value="XM_046100174.1"/>
</dbReference>
<evidence type="ECO:0000313" key="4">
    <source>
        <dbReference type="EMBL" id="KAH6652832.1"/>
    </source>
</evidence>
<keyword evidence="1 4" id="KW-0378">Hydrolase</keyword>
<evidence type="ECO:0000259" key="3">
    <source>
        <dbReference type="Pfam" id="PF00561"/>
    </source>
</evidence>
<dbReference type="PRINTS" id="PR00111">
    <property type="entry name" value="ABHYDROLASE"/>
</dbReference>
<dbReference type="PANTHER" id="PTHR43329">
    <property type="entry name" value="EPOXIDE HYDROLASE"/>
    <property type="match status" value="1"/>
</dbReference>
<dbReference type="AlphaFoldDB" id="A0A9P8ZWC7"/>
<dbReference type="Pfam" id="PF00561">
    <property type="entry name" value="Abhydrolase_1"/>
    <property type="match status" value="1"/>
</dbReference>
<dbReference type="GO" id="GO:0016787">
    <property type="term" value="F:hydrolase activity"/>
    <property type="evidence" value="ECO:0007669"/>
    <property type="project" value="UniProtKB-KW"/>
</dbReference>
<comment type="similarity">
    <text evidence="2">Belongs to the AB hydrolase superfamily. Epoxide hydrolase family.</text>
</comment>